<evidence type="ECO:0000256" key="4">
    <source>
        <dbReference type="ARBA" id="ARBA00022827"/>
    </source>
</evidence>
<feature type="compositionally biased region" description="Basic and acidic residues" evidence="6">
    <location>
        <begin position="1"/>
        <end position="12"/>
    </location>
</feature>
<dbReference type="Gene3D" id="1.10.540.10">
    <property type="entry name" value="Acyl-CoA dehydrogenase/oxidase, N-terminal domain"/>
    <property type="match status" value="1"/>
</dbReference>
<sequence>MSTRTSDSHREVTQMSTHEQTEMNTHEQADTGGTQQVSVGSERLTALGASLRLAVDGHYAEQRAHLRELLSADGTFLRDPSMSVAEARDWTRGAIQALVDRGRGGAGFPTSVGGDGHVAAAVADFESLALTDLSLTVKVGVHFGLFGGAIVSLGTDEQVQEFAPRVISLELPGAFAMTEVGHGSDVQSLETTITYEPDTDELVVHSPTPTSTKTYIGNAAEDARMAVVFGQLRVAGADHGIHAVLVPVRDSSGNPAPGVTTGDNGAKGGLDGVDNGTFRFEQVRVPRTMLLSRYGGVAEDGSYHSPIDNQNRRFFTMLGTLVRGRISVAGGAAQAARKALSIATRYGMQRTQFTAPGRDHEVVLLDYLAHQRKLLPAIATSYALAFAQDGLLQDLEAVQSKPAGERDQRAQRELETRAAGMKAVSTAFANDAIQTAREACGGAGYMAENGLTELRRDADVFATFEGDNTVLFQLVAKGLLTNYKEMWGDLDMFGMVQAAVRTFGGTVIERAAARPVVERIMATAQGRSESESVLERSWHIAMFEERERHVLDSLAQRMRTAGQDESKAFEAFNATQDHLLMAARTHTDRVILESFIAGIDRCEDEGTAEVLGRLCDLYALSSLAADRGWFQEHNRMSANRAKAIVPAINQLCQSLRPIALELVEGLGVPESLLGSAMLQD</sequence>
<dbReference type="InterPro" id="IPR006091">
    <property type="entry name" value="Acyl-CoA_Oxase/DH_mid-dom"/>
</dbReference>
<feature type="compositionally biased region" description="Basic and acidic residues" evidence="6">
    <location>
        <begin position="19"/>
        <end position="29"/>
    </location>
</feature>
<proteinExistence type="inferred from homology"/>
<evidence type="ECO:0000259" key="8">
    <source>
        <dbReference type="Pfam" id="PF02770"/>
    </source>
</evidence>
<dbReference type="Proteomes" id="UP001056535">
    <property type="component" value="Chromosome"/>
</dbReference>
<evidence type="ECO:0000259" key="9">
    <source>
        <dbReference type="Pfam" id="PF02771"/>
    </source>
</evidence>
<feature type="domain" description="Acyl-CoA oxidase C-terminal" evidence="7">
    <location>
        <begin position="540"/>
        <end position="676"/>
    </location>
</feature>
<dbReference type="InterPro" id="IPR036250">
    <property type="entry name" value="AcylCo_DH-like_C"/>
</dbReference>
<evidence type="ECO:0000259" key="10">
    <source>
        <dbReference type="Pfam" id="PF22924"/>
    </source>
</evidence>
<keyword evidence="5" id="KW-0560">Oxidoreductase</keyword>
<protein>
    <submittedName>
        <fullName evidence="11">Acyl-CoA dehydrogenase family protein</fullName>
    </submittedName>
</protein>
<evidence type="ECO:0000256" key="6">
    <source>
        <dbReference type="SAM" id="MobiDB-lite"/>
    </source>
</evidence>
<name>A0ABY4YK93_9MICO</name>
<dbReference type="SUPFAM" id="SSF56645">
    <property type="entry name" value="Acyl-CoA dehydrogenase NM domain-like"/>
    <property type="match status" value="1"/>
</dbReference>
<dbReference type="Gene3D" id="1.20.140.10">
    <property type="entry name" value="Butyryl-CoA Dehydrogenase, subunit A, domain 3"/>
    <property type="match status" value="2"/>
</dbReference>
<keyword evidence="3" id="KW-0285">Flavoprotein</keyword>
<feature type="domain" description="Acyl-CoA oxidase/dehydrogenase middle" evidence="8">
    <location>
        <begin position="174"/>
        <end position="283"/>
    </location>
</feature>
<evidence type="ECO:0000256" key="3">
    <source>
        <dbReference type="ARBA" id="ARBA00022630"/>
    </source>
</evidence>
<reference evidence="11" key="1">
    <citation type="submission" date="2022-06" db="EMBL/GenBank/DDBJ databases">
        <title>Ornithinimicrobium JY.X270.</title>
        <authorList>
            <person name="Huang Y."/>
        </authorList>
    </citation>
    <scope>NUCLEOTIDE SEQUENCE</scope>
    <source>
        <strain evidence="11">JY.X270</strain>
    </source>
</reference>
<dbReference type="InterPro" id="IPR055060">
    <property type="entry name" value="ACOX_C_alpha1"/>
</dbReference>
<dbReference type="InterPro" id="IPR046373">
    <property type="entry name" value="Acyl-CoA_Oxase/DH_mid-dom_sf"/>
</dbReference>
<dbReference type="SUPFAM" id="SSF47203">
    <property type="entry name" value="Acyl-CoA dehydrogenase C-terminal domain-like"/>
    <property type="match status" value="2"/>
</dbReference>
<dbReference type="PANTHER" id="PTHR10909">
    <property type="entry name" value="ELECTRON TRANSPORT OXIDOREDUCTASE"/>
    <property type="match status" value="1"/>
</dbReference>
<feature type="region of interest" description="Disordered" evidence="6">
    <location>
        <begin position="248"/>
        <end position="270"/>
    </location>
</feature>
<gene>
    <name evidence="11" type="ORF">NF557_03355</name>
</gene>
<evidence type="ECO:0000256" key="5">
    <source>
        <dbReference type="ARBA" id="ARBA00023002"/>
    </source>
</evidence>
<organism evidence="11 12">
    <name type="scientific">Ornithinimicrobium cryptoxanthini</name>
    <dbReference type="NCBI Taxonomy" id="2934161"/>
    <lineage>
        <taxon>Bacteria</taxon>
        <taxon>Bacillati</taxon>
        <taxon>Actinomycetota</taxon>
        <taxon>Actinomycetes</taxon>
        <taxon>Micrococcales</taxon>
        <taxon>Ornithinimicrobiaceae</taxon>
        <taxon>Ornithinimicrobium</taxon>
    </lineage>
</organism>
<evidence type="ECO:0000259" key="7">
    <source>
        <dbReference type="Pfam" id="PF01756"/>
    </source>
</evidence>
<dbReference type="Pfam" id="PF02771">
    <property type="entry name" value="Acyl-CoA_dh_N"/>
    <property type="match status" value="1"/>
</dbReference>
<comment type="cofactor">
    <cofactor evidence="1">
        <name>FAD</name>
        <dbReference type="ChEBI" id="CHEBI:57692"/>
    </cofactor>
</comment>
<feature type="domain" description="Acyl-CoA oxidase C-alpha1" evidence="10">
    <location>
        <begin position="319"/>
        <end position="480"/>
    </location>
</feature>
<dbReference type="InterPro" id="IPR002655">
    <property type="entry name" value="Acyl-CoA_oxidase_C"/>
</dbReference>
<dbReference type="Pfam" id="PF02770">
    <property type="entry name" value="Acyl-CoA_dh_M"/>
    <property type="match status" value="1"/>
</dbReference>
<evidence type="ECO:0000313" key="11">
    <source>
        <dbReference type="EMBL" id="USQ76971.1"/>
    </source>
</evidence>
<accession>A0ABY4YK93</accession>
<evidence type="ECO:0000256" key="2">
    <source>
        <dbReference type="ARBA" id="ARBA00006288"/>
    </source>
</evidence>
<dbReference type="InterPro" id="IPR037069">
    <property type="entry name" value="AcylCoA_DH/ox_N_sf"/>
</dbReference>
<dbReference type="EMBL" id="CP099490">
    <property type="protein sequence ID" value="USQ76971.1"/>
    <property type="molecule type" value="Genomic_DNA"/>
</dbReference>
<dbReference type="Pfam" id="PF01756">
    <property type="entry name" value="ACOX"/>
    <property type="match status" value="1"/>
</dbReference>
<dbReference type="Gene3D" id="2.40.110.10">
    <property type="entry name" value="Butyryl-CoA Dehydrogenase, subunit A, domain 2"/>
    <property type="match status" value="1"/>
</dbReference>
<dbReference type="PIRSF" id="PIRSF000168">
    <property type="entry name" value="Acyl-CoA_oxidase"/>
    <property type="match status" value="1"/>
</dbReference>
<dbReference type="RefSeq" id="WP_252621674.1">
    <property type="nucleotide sequence ID" value="NZ_CP099490.1"/>
</dbReference>
<dbReference type="InterPro" id="IPR012258">
    <property type="entry name" value="Acyl-CoA_oxidase"/>
</dbReference>
<evidence type="ECO:0000313" key="12">
    <source>
        <dbReference type="Proteomes" id="UP001056535"/>
    </source>
</evidence>
<comment type="similarity">
    <text evidence="2">Belongs to the acyl-CoA oxidase family.</text>
</comment>
<dbReference type="InterPro" id="IPR009100">
    <property type="entry name" value="AcylCoA_DH/oxidase_NM_dom_sf"/>
</dbReference>
<keyword evidence="4" id="KW-0274">FAD</keyword>
<feature type="region of interest" description="Disordered" evidence="6">
    <location>
        <begin position="1"/>
        <end position="36"/>
    </location>
</feature>
<feature type="domain" description="Acyl-CoA dehydrogenase/oxidase N-terminal" evidence="9">
    <location>
        <begin position="86"/>
        <end position="169"/>
    </location>
</feature>
<keyword evidence="12" id="KW-1185">Reference proteome</keyword>
<evidence type="ECO:0000256" key="1">
    <source>
        <dbReference type="ARBA" id="ARBA00001974"/>
    </source>
</evidence>
<dbReference type="InterPro" id="IPR013786">
    <property type="entry name" value="AcylCoA_DH/ox_N"/>
</dbReference>
<dbReference type="Pfam" id="PF22924">
    <property type="entry name" value="ACOX_C_alpha1"/>
    <property type="match status" value="1"/>
</dbReference>